<feature type="transmembrane region" description="Helical" evidence="1">
    <location>
        <begin position="105"/>
        <end position="123"/>
    </location>
</feature>
<feature type="domain" description="Acyltransferase 3" evidence="2">
    <location>
        <begin position="6"/>
        <end position="289"/>
    </location>
</feature>
<feature type="transmembrane region" description="Helical" evidence="1">
    <location>
        <begin position="208"/>
        <end position="229"/>
    </location>
</feature>
<feature type="transmembrane region" description="Helical" evidence="1">
    <location>
        <begin position="68"/>
        <end position="85"/>
    </location>
</feature>
<dbReference type="EMBL" id="VSSQ01000200">
    <property type="protein sequence ID" value="MPL85120.1"/>
    <property type="molecule type" value="Genomic_DNA"/>
</dbReference>
<dbReference type="PANTHER" id="PTHR37312:SF1">
    <property type="entry name" value="MEMBRANE-BOUND ACYLTRANSFERASE YKRP-RELATED"/>
    <property type="match status" value="1"/>
</dbReference>
<dbReference type="AlphaFoldDB" id="A0A644V1A9"/>
<comment type="caution">
    <text evidence="3">The sequence shown here is derived from an EMBL/GenBank/DDBJ whole genome shotgun (WGS) entry which is preliminary data.</text>
</comment>
<dbReference type="PANTHER" id="PTHR37312">
    <property type="entry name" value="MEMBRANE-BOUND ACYLTRANSFERASE YKRP-RELATED"/>
    <property type="match status" value="1"/>
</dbReference>
<reference evidence="3" key="1">
    <citation type="submission" date="2019-08" db="EMBL/GenBank/DDBJ databases">
        <authorList>
            <person name="Kucharzyk K."/>
            <person name="Murdoch R.W."/>
            <person name="Higgins S."/>
            <person name="Loffler F."/>
        </authorList>
    </citation>
    <scope>NUCLEOTIDE SEQUENCE</scope>
</reference>
<dbReference type="Pfam" id="PF01757">
    <property type="entry name" value="Acyl_transf_3"/>
    <property type="match status" value="1"/>
</dbReference>
<dbReference type="GO" id="GO:0016747">
    <property type="term" value="F:acyltransferase activity, transferring groups other than amino-acyl groups"/>
    <property type="evidence" value="ECO:0007669"/>
    <property type="project" value="InterPro"/>
</dbReference>
<gene>
    <name evidence="3" type="ORF">SDC9_31088</name>
</gene>
<feature type="transmembrane region" description="Helical" evidence="1">
    <location>
        <begin position="155"/>
        <end position="172"/>
    </location>
</feature>
<sequence length="321" mass="37829">MERETNIDIAKGIGIIFVVYGHTFCPFKEYIFLFHMPLFFLLSGLLYNSNKSTKEYIITKYRSLIVPYGYFIVVLNLVFIIISLIQDKPFYIYPGMLIRPYGVTLTLWFFLALFNVCVLFRFIDSLNTNYTKLLLIAFLFCTGLIFSNYKIKLPFYIDSALTVLVFFAAGFYYKKIKSIKYFCYIISLIVGLYYMYKDRIPEVNLKENIYSDPSCIFISLCLSFLILDLSSKLYKYKLIQKILSYLGKKSLIIFTLHILILELIYLFLPKNNEVYAVLNTFLAIIITLFINKILKIEVQISYLQCKMDLIFNFIKKNGYRE</sequence>
<feature type="transmembrane region" description="Helical" evidence="1">
    <location>
        <begin position="30"/>
        <end position="47"/>
    </location>
</feature>
<feature type="transmembrane region" description="Helical" evidence="1">
    <location>
        <begin position="250"/>
        <end position="268"/>
    </location>
</feature>
<evidence type="ECO:0000256" key="1">
    <source>
        <dbReference type="SAM" id="Phobius"/>
    </source>
</evidence>
<keyword evidence="1" id="KW-0812">Transmembrane</keyword>
<name>A0A644V1A9_9ZZZZ</name>
<evidence type="ECO:0000259" key="2">
    <source>
        <dbReference type="Pfam" id="PF01757"/>
    </source>
</evidence>
<protein>
    <recommendedName>
        <fullName evidence="2">Acyltransferase 3 domain-containing protein</fullName>
    </recommendedName>
</protein>
<dbReference type="InterPro" id="IPR052734">
    <property type="entry name" value="Nod_factor_acetyltransferase"/>
</dbReference>
<feature type="transmembrane region" description="Helical" evidence="1">
    <location>
        <begin position="130"/>
        <end position="149"/>
    </location>
</feature>
<proteinExistence type="predicted"/>
<feature type="transmembrane region" description="Helical" evidence="1">
    <location>
        <begin position="179"/>
        <end position="196"/>
    </location>
</feature>
<accession>A0A644V1A9</accession>
<keyword evidence="1" id="KW-1133">Transmembrane helix</keyword>
<organism evidence="3">
    <name type="scientific">bioreactor metagenome</name>
    <dbReference type="NCBI Taxonomy" id="1076179"/>
    <lineage>
        <taxon>unclassified sequences</taxon>
        <taxon>metagenomes</taxon>
        <taxon>ecological metagenomes</taxon>
    </lineage>
</organism>
<dbReference type="InterPro" id="IPR002656">
    <property type="entry name" value="Acyl_transf_3_dom"/>
</dbReference>
<keyword evidence="1" id="KW-0472">Membrane</keyword>
<feature type="transmembrane region" description="Helical" evidence="1">
    <location>
        <begin position="274"/>
        <end position="294"/>
    </location>
</feature>
<evidence type="ECO:0000313" key="3">
    <source>
        <dbReference type="EMBL" id="MPL85120.1"/>
    </source>
</evidence>